<organism evidence="2">
    <name type="scientific">uncultured Rubrobacteraceae bacterium</name>
    <dbReference type="NCBI Taxonomy" id="349277"/>
    <lineage>
        <taxon>Bacteria</taxon>
        <taxon>Bacillati</taxon>
        <taxon>Actinomycetota</taxon>
        <taxon>Rubrobacteria</taxon>
        <taxon>Rubrobacterales</taxon>
        <taxon>Rubrobacteraceae</taxon>
        <taxon>environmental samples</taxon>
    </lineage>
</organism>
<reference evidence="2" key="1">
    <citation type="submission" date="2020-02" db="EMBL/GenBank/DDBJ databases">
        <authorList>
            <person name="Meier V. D."/>
        </authorList>
    </citation>
    <scope>NUCLEOTIDE SEQUENCE</scope>
    <source>
        <strain evidence="2">AVDCRST_MAG82</strain>
    </source>
</reference>
<evidence type="ECO:0000313" key="2">
    <source>
        <dbReference type="EMBL" id="CAA9421287.1"/>
    </source>
</evidence>
<evidence type="ECO:0000256" key="1">
    <source>
        <dbReference type="SAM" id="MobiDB-lite"/>
    </source>
</evidence>
<sequence length="88" mass="9328">QFASGAADDGRRDGDRGAHRDCSGPAGGAAPPGGRQPRPHGVPDPVDVFDGSRGHRRRRRAARVVLDHDPDGGRHAGEAGGRHRRPRM</sequence>
<feature type="region of interest" description="Disordered" evidence="1">
    <location>
        <begin position="1"/>
        <end position="88"/>
    </location>
</feature>
<dbReference type="EMBL" id="CADCVA010000207">
    <property type="protein sequence ID" value="CAA9421287.1"/>
    <property type="molecule type" value="Genomic_DNA"/>
</dbReference>
<feature type="compositionally biased region" description="Basic and acidic residues" evidence="1">
    <location>
        <begin position="65"/>
        <end position="81"/>
    </location>
</feature>
<protein>
    <submittedName>
        <fullName evidence="2">Uncharacterized protein</fullName>
    </submittedName>
</protein>
<accession>A0A6J4PNM6</accession>
<feature type="non-terminal residue" evidence="2">
    <location>
        <position position="1"/>
    </location>
</feature>
<dbReference type="AlphaFoldDB" id="A0A6J4PNM6"/>
<proteinExistence type="predicted"/>
<feature type="non-terminal residue" evidence="2">
    <location>
        <position position="88"/>
    </location>
</feature>
<feature type="compositionally biased region" description="Basic and acidic residues" evidence="1">
    <location>
        <begin position="8"/>
        <end position="22"/>
    </location>
</feature>
<name>A0A6J4PNM6_9ACTN</name>
<gene>
    <name evidence="2" type="ORF">AVDCRST_MAG82-1455</name>
</gene>